<reference evidence="2 3" key="1">
    <citation type="submission" date="2017-08" db="EMBL/GenBank/DDBJ databases">
        <title>Draft genome sequence of filamentous cyanobacterium Calothrix elsteri CCALA 953.</title>
        <authorList>
            <person name="Gagunashvili A.N."/>
            <person name="Elster J."/>
            <person name="Andresson O.S."/>
        </authorList>
    </citation>
    <scope>NUCLEOTIDE SEQUENCE [LARGE SCALE GENOMIC DNA]</scope>
    <source>
        <strain evidence="2 3">CCALA 953</strain>
    </source>
</reference>
<feature type="domain" description="Cyclic nucleotide-binding" evidence="1">
    <location>
        <begin position="17"/>
        <end position="120"/>
    </location>
</feature>
<sequence length="127" mass="13752">MTTSINIYHEFLAKIAPFDKLDSTVLDGIVNKLEPLRYRMGQAILVKENLPARIAILYDGQARLLGYPPGAIAPQTLEKLEPGAIIGATSIIRGVPCETAIASTETVCLTLKVSDFLDLLREEGGRG</sequence>
<dbReference type="InterPro" id="IPR000595">
    <property type="entry name" value="cNMP-bd_dom"/>
</dbReference>
<dbReference type="Pfam" id="PF00027">
    <property type="entry name" value="cNMP_binding"/>
    <property type="match status" value="1"/>
</dbReference>
<dbReference type="CDD" id="cd00038">
    <property type="entry name" value="CAP_ED"/>
    <property type="match status" value="1"/>
</dbReference>
<evidence type="ECO:0000313" key="3">
    <source>
        <dbReference type="Proteomes" id="UP000218238"/>
    </source>
</evidence>
<dbReference type="OrthoDB" id="9762778at2"/>
<feature type="non-terminal residue" evidence="2">
    <location>
        <position position="127"/>
    </location>
</feature>
<dbReference type="PROSITE" id="PS50042">
    <property type="entry name" value="CNMP_BINDING_3"/>
    <property type="match status" value="1"/>
</dbReference>
<accession>A0A2A2TDS3</accession>
<dbReference type="SUPFAM" id="SSF51206">
    <property type="entry name" value="cAMP-binding domain-like"/>
    <property type="match status" value="1"/>
</dbReference>
<keyword evidence="3" id="KW-1185">Reference proteome</keyword>
<dbReference type="RefSeq" id="WP_143289382.1">
    <property type="nucleotide sequence ID" value="NZ_NTFS01000317.1"/>
</dbReference>
<dbReference type="Gene3D" id="2.60.120.10">
    <property type="entry name" value="Jelly Rolls"/>
    <property type="match status" value="1"/>
</dbReference>
<dbReference type="Proteomes" id="UP000218238">
    <property type="component" value="Unassembled WGS sequence"/>
</dbReference>
<evidence type="ECO:0000259" key="1">
    <source>
        <dbReference type="PROSITE" id="PS50042"/>
    </source>
</evidence>
<gene>
    <name evidence="2" type="ORF">CK510_22395</name>
</gene>
<proteinExistence type="predicted"/>
<dbReference type="AlphaFoldDB" id="A0A2A2TDS3"/>
<protein>
    <submittedName>
        <fullName evidence="2">Type I secretion system permease/ATPase</fullName>
    </submittedName>
</protein>
<dbReference type="InterPro" id="IPR018490">
    <property type="entry name" value="cNMP-bd_dom_sf"/>
</dbReference>
<name>A0A2A2TDS3_9CYAN</name>
<comment type="caution">
    <text evidence="2">The sequence shown here is derived from an EMBL/GenBank/DDBJ whole genome shotgun (WGS) entry which is preliminary data.</text>
</comment>
<organism evidence="2 3">
    <name type="scientific">Brunnivagina elsteri CCALA 953</name>
    <dbReference type="NCBI Taxonomy" id="987040"/>
    <lineage>
        <taxon>Bacteria</taxon>
        <taxon>Bacillati</taxon>
        <taxon>Cyanobacteriota</taxon>
        <taxon>Cyanophyceae</taxon>
        <taxon>Nostocales</taxon>
        <taxon>Calotrichaceae</taxon>
        <taxon>Brunnivagina</taxon>
    </lineage>
</organism>
<dbReference type="EMBL" id="NTFS01000317">
    <property type="protein sequence ID" value="PAX51882.1"/>
    <property type="molecule type" value="Genomic_DNA"/>
</dbReference>
<dbReference type="InterPro" id="IPR014710">
    <property type="entry name" value="RmlC-like_jellyroll"/>
</dbReference>
<evidence type="ECO:0000313" key="2">
    <source>
        <dbReference type="EMBL" id="PAX51882.1"/>
    </source>
</evidence>